<keyword evidence="2" id="KW-1185">Reference proteome</keyword>
<organism evidence="1 2">
    <name type="scientific">Knipowitschia caucasica</name>
    <name type="common">Caucasian dwarf goby</name>
    <name type="synonym">Pomatoschistus caucasicus</name>
    <dbReference type="NCBI Taxonomy" id="637954"/>
    <lineage>
        <taxon>Eukaryota</taxon>
        <taxon>Metazoa</taxon>
        <taxon>Chordata</taxon>
        <taxon>Craniata</taxon>
        <taxon>Vertebrata</taxon>
        <taxon>Euteleostomi</taxon>
        <taxon>Actinopterygii</taxon>
        <taxon>Neopterygii</taxon>
        <taxon>Teleostei</taxon>
        <taxon>Neoteleostei</taxon>
        <taxon>Acanthomorphata</taxon>
        <taxon>Gobiaria</taxon>
        <taxon>Gobiiformes</taxon>
        <taxon>Gobioidei</taxon>
        <taxon>Gobiidae</taxon>
        <taxon>Gobiinae</taxon>
        <taxon>Knipowitschia</taxon>
    </lineage>
</organism>
<name>A0AAV2ITY5_KNICA</name>
<gene>
    <name evidence="1" type="ORF">KC01_LOCUS1247</name>
</gene>
<sequence>MVWWLPHGQDGGKGKRRASNRKRLFYREELLGLQLPRVESWPRTQRTSSSSVAPGQGNLHRAVPAWLSTVVDRHGLHPPYMAPQPPRRPLDEGSSTVLSRCGIARWVIRVLPLPA</sequence>
<protein>
    <submittedName>
        <fullName evidence="1">Uncharacterized protein</fullName>
    </submittedName>
</protein>
<proteinExistence type="predicted"/>
<accession>A0AAV2ITY5</accession>
<evidence type="ECO:0000313" key="2">
    <source>
        <dbReference type="Proteomes" id="UP001497482"/>
    </source>
</evidence>
<dbReference type="Proteomes" id="UP001497482">
    <property type="component" value="Chromosome 1"/>
</dbReference>
<dbReference type="AlphaFoldDB" id="A0AAV2ITY5"/>
<dbReference type="EMBL" id="OZ035823">
    <property type="protein sequence ID" value="CAL1568667.1"/>
    <property type="molecule type" value="Genomic_DNA"/>
</dbReference>
<evidence type="ECO:0000313" key="1">
    <source>
        <dbReference type="EMBL" id="CAL1568667.1"/>
    </source>
</evidence>
<reference evidence="1 2" key="1">
    <citation type="submission" date="2024-04" db="EMBL/GenBank/DDBJ databases">
        <authorList>
            <person name="Waldvogel A.-M."/>
            <person name="Schoenle A."/>
        </authorList>
    </citation>
    <scope>NUCLEOTIDE SEQUENCE [LARGE SCALE GENOMIC DNA]</scope>
</reference>